<dbReference type="RefSeq" id="WP_167963155.1">
    <property type="nucleotide sequence ID" value="NZ_CP050831.1"/>
</dbReference>
<name>A0A6H0KN15_9BACE</name>
<proteinExistence type="predicted"/>
<evidence type="ECO:0008006" key="3">
    <source>
        <dbReference type="Google" id="ProtNLM"/>
    </source>
</evidence>
<accession>A0A6H0KN15</accession>
<dbReference type="Proteomes" id="UP000501780">
    <property type="component" value="Chromosome"/>
</dbReference>
<dbReference type="KEGG" id="bfc:BacF7301_12230"/>
<protein>
    <recommendedName>
        <fullName evidence="3">Fibrobacter succinogenes major paralogous domain-containing protein</fullName>
    </recommendedName>
</protein>
<reference evidence="1 2" key="1">
    <citation type="submission" date="2020-03" db="EMBL/GenBank/DDBJ databases">
        <title>Genomic analysis of Bacteroides faecium CBA7301.</title>
        <authorList>
            <person name="Kim J."/>
            <person name="Roh S.W."/>
        </authorList>
    </citation>
    <scope>NUCLEOTIDE SEQUENCE [LARGE SCALE GENOMIC DNA]</scope>
    <source>
        <strain evidence="1 2">CBA7301</strain>
    </source>
</reference>
<dbReference type="AlphaFoldDB" id="A0A6H0KN15"/>
<dbReference type="EMBL" id="CP050831">
    <property type="protein sequence ID" value="QIU94864.1"/>
    <property type="molecule type" value="Genomic_DNA"/>
</dbReference>
<evidence type="ECO:0000313" key="2">
    <source>
        <dbReference type="Proteomes" id="UP000501780"/>
    </source>
</evidence>
<sequence>MRFFQSRKMFKYSLILLINGFTLFMLPISCTNTEEAASGTGGFASCRFRLTSRTEKDTGLTNINCYLFKKGIFYKRYTGITLSADGSTTFDIPANIELYFLANIAEPTRLAEMNEGITTRDEFLSYHTPVAEAHSSTRAPSAFYSAKISPDISNPSFNIVMESSLSRIDLDASEAAGIKINRIYTRTCAETTSFFASETLSHSTGNCAYSFTFETPETGKAEDIFRIYESDTPVTFIMEGTYGDAPVTISTPVKQIKRNKIYKIRIQSDGMNVISNILIENWKTGNEIIASEGEEAGIKIDTEHSVLTSNISLNSSKTTADIITRDEEVKMKLAFSTDNPLRLESMEGLPKSISSPEVNISDGKYLTSYEIIFTPNTSELVSCVTLNFKSTSKEGQDVFGKITLNVCPFPYKIRDVFIGAMTWMSFNCTSSQSIYEQVFPETYGYGEAKDLYENNWLESRGDMIQWTENPCPPGYRLPTHTELQFLLCGDEGKGVIPGKWICYGDEITSRMLVAAGGTVSSGGKNAVPRYLEVKSKFGPVLYFPLAGMKETAGYTTDAPDLGNSLCLWASDSFGANTAYAYKLTFSDGPHIVPDYEFKLDKEAYAYARCMKTDWIPN</sequence>
<evidence type="ECO:0000313" key="1">
    <source>
        <dbReference type="EMBL" id="QIU94864.1"/>
    </source>
</evidence>
<organism evidence="1 2">
    <name type="scientific">Bacteroides faecium</name>
    <dbReference type="NCBI Taxonomy" id="2715212"/>
    <lineage>
        <taxon>Bacteria</taxon>
        <taxon>Pseudomonadati</taxon>
        <taxon>Bacteroidota</taxon>
        <taxon>Bacteroidia</taxon>
        <taxon>Bacteroidales</taxon>
        <taxon>Bacteroidaceae</taxon>
        <taxon>Bacteroides</taxon>
    </lineage>
</organism>
<gene>
    <name evidence="1" type="ORF">BacF7301_12230</name>
</gene>
<keyword evidence="2" id="KW-1185">Reference proteome</keyword>